<reference evidence="2" key="3">
    <citation type="submission" date="2019-09" db="EMBL/GenBank/DDBJ databases">
        <title>Co-occurence of chitin degradation, pigmentation and bioactivity in marine Pseudoalteromonas.</title>
        <authorList>
            <person name="Sonnenschein E.C."/>
            <person name="Bech P.K."/>
        </authorList>
    </citation>
    <scope>NUCLEOTIDE SEQUENCE</scope>
    <source>
        <strain evidence="2">S2231</strain>
    </source>
</reference>
<evidence type="ECO:0000313" key="2">
    <source>
        <dbReference type="EMBL" id="TMP63031.1"/>
    </source>
</evidence>
<dbReference type="OrthoDB" id="9805202at2"/>
<organism evidence="2 4">
    <name type="scientific">Pseudoalteromonas citrea</name>
    <dbReference type="NCBI Taxonomy" id="43655"/>
    <lineage>
        <taxon>Bacteria</taxon>
        <taxon>Pseudomonadati</taxon>
        <taxon>Pseudomonadota</taxon>
        <taxon>Gammaproteobacteria</taxon>
        <taxon>Alteromonadales</taxon>
        <taxon>Pseudoalteromonadaceae</taxon>
        <taxon>Pseudoalteromonas</taxon>
    </lineage>
</organism>
<keyword evidence="3" id="KW-1185">Reference proteome</keyword>
<dbReference type="Proteomes" id="UP000305730">
    <property type="component" value="Unassembled WGS sequence"/>
</dbReference>
<evidence type="ECO:0000313" key="1">
    <source>
        <dbReference type="EMBL" id="TMP46340.1"/>
    </source>
</evidence>
<protein>
    <submittedName>
        <fullName evidence="2">Uncharacterized protein</fullName>
    </submittedName>
</protein>
<dbReference type="EMBL" id="PNCL01000001">
    <property type="protein sequence ID" value="TMP63031.1"/>
    <property type="molecule type" value="Genomic_DNA"/>
</dbReference>
<dbReference type="Gene3D" id="2.60.120.260">
    <property type="entry name" value="Galactose-binding domain-like"/>
    <property type="match status" value="1"/>
</dbReference>
<reference evidence="2 4" key="1">
    <citation type="submission" date="2017-12" db="EMBL/GenBank/DDBJ databases">
        <authorList>
            <person name="Paulsen S."/>
            <person name="Gram L.K."/>
        </authorList>
    </citation>
    <scope>NUCLEOTIDE SEQUENCE [LARGE SCALE GENOMIC DNA]</scope>
    <source>
        <strain evidence="2 4">S2231</strain>
        <strain evidence="1">S2233</strain>
    </source>
</reference>
<dbReference type="Proteomes" id="UP000307706">
    <property type="component" value="Unassembled WGS sequence"/>
</dbReference>
<dbReference type="AlphaFoldDB" id="A0A5S3XX66"/>
<name>A0A5S3XX66_9GAMM</name>
<dbReference type="RefSeq" id="WP_138594763.1">
    <property type="nucleotide sequence ID" value="NZ_PNCK01000009.1"/>
</dbReference>
<reference evidence="3 4" key="2">
    <citation type="submission" date="2019-06" db="EMBL/GenBank/DDBJ databases">
        <title>Co-occurence of chitin degradation, pigmentation and bioactivity in marine Pseudoalteromonas.</title>
        <authorList>
            <person name="Sonnenschein E.C."/>
            <person name="Bech P.K."/>
        </authorList>
    </citation>
    <scope>NUCLEOTIDE SEQUENCE [LARGE SCALE GENOMIC DNA]</scope>
    <source>
        <strain evidence="4">S2231</strain>
        <strain evidence="1 3">S2233</strain>
    </source>
</reference>
<comment type="caution">
    <text evidence="2">The sequence shown here is derived from an EMBL/GenBank/DDBJ whole genome shotgun (WGS) entry which is preliminary data.</text>
</comment>
<evidence type="ECO:0000313" key="4">
    <source>
        <dbReference type="Proteomes" id="UP000307706"/>
    </source>
</evidence>
<gene>
    <name evidence="2" type="ORF">CWB96_00030</name>
    <name evidence="1" type="ORF">CWB97_02460</name>
</gene>
<dbReference type="EMBL" id="PNCK01000009">
    <property type="protein sequence ID" value="TMP46340.1"/>
    <property type="molecule type" value="Genomic_DNA"/>
</dbReference>
<accession>A0A5S3XX66</accession>
<sequence>MSKIEDLFVVRQGGGRHTLKPQKQYIITRQGAIKELESTDIEFTEQIENPESLLLLGNKGDLRQLETIYRNLSVLFNGSVRKDEMYHITPTAISPLTTPGGSYDAKGMAYINKIRFKATPQSEVTYLVEGSNDDITWHTLANESLTINDSGAVETTSAIGSSKYRYFRATATQGTIHDVVFLVEDIATSKFLPLDQAGRLQELNAETYDTTFFIQGGPHVSRKLLTFISPQVLYIRNNWGGFVGSADIPPHSPYDIALHLNNTPIGTMTINTDGNISMTTINRLALNPGDKLSLISASYADSQLADISLTLVFDRKEKA</sequence>
<proteinExistence type="predicted"/>
<evidence type="ECO:0000313" key="3">
    <source>
        <dbReference type="Proteomes" id="UP000305730"/>
    </source>
</evidence>